<feature type="region of interest" description="Disordered" evidence="1">
    <location>
        <begin position="692"/>
        <end position="740"/>
    </location>
</feature>
<gene>
    <name evidence="3" type="ORF">PF010_g22396</name>
</gene>
<feature type="compositionally biased region" description="Polar residues" evidence="1">
    <location>
        <begin position="461"/>
        <end position="477"/>
    </location>
</feature>
<feature type="region of interest" description="Disordered" evidence="1">
    <location>
        <begin position="638"/>
        <end position="668"/>
    </location>
</feature>
<evidence type="ECO:0000313" key="3">
    <source>
        <dbReference type="EMBL" id="KAE9080410.1"/>
    </source>
</evidence>
<proteinExistence type="predicted"/>
<reference evidence="3 4" key="1">
    <citation type="submission" date="2018-09" db="EMBL/GenBank/DDBJ databases">
        <title>Genomic investigation of the strawberry pathogen Phytophthora fragariae indicates pathogenicity is determined by transcriptional variation in three key races.</title>
        <authorList>
            <person name="Adams T.M."/>
            <person name="Armitage A.D."/>
            <person name="Sobczyk M.K."/>
            <person name="Bates H.J."/>
            <person name="Dunwell J.M."/>
            <person name="Nellist C.F."/>
            <person name="Harrison R.J."/>
        </authorList>
    </citation>
    <scope>NUCLEOTIDE SEQUENCE [LARGE SCALE GENOMIC DNA]</scope>
    <source>
        <strain evidence="3 4">ONT-3</strain>
    </source>
</reference>
<name>A0A6G0K9F0_9STRA</name>
<dbReference type="Pfam" id="PF00652">
    <property type="entry name" value="Ricin_B_lectin"/>
    <property type="match status" value="2"/>
</dbReference>
<feature type="compositionally biased region" description="Low complexity" evidence="1">
    <location>
        <begin position="478"/>
        <end position="493"/>
    </location>
</feature>
<dbReference type="InterPro" id="IPR035992">
    <property type="entry name" value="Ricin_B-like_lectins"/>
</dbReference>
<feature type="compositionally biased region" description="Low complexity" evidence="1">
    <location>
        <begin position="415"/>
        <end position="451"/>
    </location>
</feature>
<evidence type="ECO:0000259" key="2">
    <source>
        <dbReference type="SMART" id="SM00458"/>
    </source>
</evidence>
<accession>A0A6G0K9F0</accession>
<feature type="domain" description="Ricin B lectin" evidence="2">
    <location>
        <begin position="91"/>
        <end position="223"/>
    </location>
</feature>
<dbReference type="InterPro" id="IPR000772">
    <property type="entry name" value="Ricin_B_lectin"/>
</dbReference>
<feature type="compositionally biased region" description="Low complexity" evidence="1">
    <location>
        <begin position="585"/>
        <end position="595"/>
    </location>
</feature>
<comment type="caution">
    <text evidence="3">The sequence shown here is derived from an EMBL/GenBank/DDBJ whole genome shotgun (WGS) entry which is preliminary data.</text>
</comment>
<dbReference type="SUPFAM" id="SSF50370">
    <property type="entry name" value="Ricin B-like lectins"/>
    <property type="match status" value="2"/>
</dbReference>
<dbReference type="EMBL" id="QXFX01002127">
    <property type="protein sequence ID" value="KAE9080410.1"/>
    <property type="molecule type" value="Genomic_DNA"/>
</dbReference>
<organism evidence="3 4">
    <name type="scientific">Phytophthora fragariae</name>
    <dbReference type="NCBI Taxonomy" id="53985"/>
    <lineage>
        <taxon>Eukaryota</taxon>
        <taxon>Sar</taxon>
        <taxon>Stramenopiles</taxon>
        <taxon>Oomycota</taxon>
        <taxon>Peronosporomycetes</taxon>
        <taxon>Peronosporales</taxon>
        <taxon>Peronosporaceae</taxon>
        <taxon>Phytophthora</taxon>
    </lineage>
</organism>
<evidence type="ECO:0000313" key="4">
    <source>
        <dbReference type="Proteomes" id="UP000488956"/>
    </source>
</evidence>
<dbReference type="AlphaFoldDB" id="A0A6G0K9F0"/>
<dbReference type="CDD" id="cd00161">
    <property type="entry name" value="beta-trefoil_Ricin-like"/>
    <property type="match status" value="1"/>
</dbReference>
<dbReference type="Proteomes" id="UP000488956">
    <property type="component" value="Unassembled WGS sequence"/>
</dbReference>
<protein>
    <recommendedName>
        <fullName evidence="2">Ricin B lectin domain-containing protein</fullName>
    </recommendedName>
</protein>
<feature type="domain" description="Ricin B lectin" evidence="2">
    <location>
        <begin position="246"/>
        <end position="379"/>
    </location>
</feature>
<feature type="compositionally biased region" description="Polar residues" evidence="1">
    <location>
        <begin position="638"/>
        <end position="665"/>
    </location>
</feature>
<evidence type="ECO:0000256" key="1">
    <source>
        <dbReference type="SAM" id="MobiDB-lite"/>
    </source>
</evidence>
<sequence length="969" mass="103635">MSSTYGSDNPDCVRVDHLDEIVPARSTSAKWKKAALVTAGAALCLGGALVMYKGWNAPFSATVTRSTSPLTEMNLKSAAVSTDQTNLMSGLPVLLRVKGKANLCADDGGATKADTTYITNQPCNPSNPNQLFIYDSTKSQFKSAKKENLCIDTGGGLAGLTWLRLSKCSTKKNDDQIFTYDPSTLMVSVSKNTCMTDGGGDEAGDSHYTIWGCSTKNANMRFEVLSQSALAAEQKTILDAVAGGAKFLLRIAGKAGLCASGSGTTAASTSFTPAVCDKQSKDQLFSYDASINRIRSSEKKGLCLDDGGAKKAKVDLRLANCSAASADQTFAYDPTTLMFSQPNKAKLCLDDGTSFWFKAPRLVLKDCDPYSKDQHFEFVLQTDPVTTPTAIAPTTTTTTTAASVIDTPVATTASPVAADTTTTSSTQVSATSATQQAPVTTAYETPATSSTPPQPETPTAYQQESTESTTAPRLSQYATVSATESSTASTENTHFTTTTTGVALPQVNQMTPTTSTTDPAMTMSKENDMMTTSATQPGATTSKENDMMTTSAMEPGATMAKENDMMTTSAKEPGTTMTKENGMMTTSATLPGTTTSKENDMMTTSAMDPGATMAKENDMKPTSVMEPGMTMTKENDMMTTSAKEPGTTMTKENGMMTTSATQPGTAMSKENDMMTTSAMDPGATMAKENDMKSTSVMEPGTTMSKSNDMMTTSAKEPGTTMTKENGMMTTSATQPGTAMSKENDMMTTPGMGELVDTVAKDQDWNLLAPSENTLARVDRDNAPVVPVANIFQYLQSLKDSADLEHQAVMYRYKRTFKCATAGMQTLVKDSVTAEEFKVLVRWMYEHCAAGYTNIETPAMPSLPISVIDSADVAPLVNDPKTDVQRQFMTKIDFYYEIKNYFAETSEKLNGEMAAAHLRTGETKELETKMLDCIDEASERFGFKANAQAYATTENLKAAIAWVEDSCMKP</sequence>
<dbReference type="Gene3D" id="2.80.10.50">
    <property type="match status" value="3"/>
</dbReference>
<feature type="region of interest" description="Disordered" evidence="1">
    <location>
        <begin position="415"/>
        <end position="493"/>
    </location>
</feature>
<dbReference type="PROSITE" id="PS50231">
    <property type="entry name" value="RICIN_B_LECTIN"/>
    <property type="match status" value="2"/>
</dbReference>
<dbReference type="SMART" id="SM00458">
    <property type="entry name" value="RICIN"/>
    <property type="match status" value="2"/>
</dbReference>
<feature type="compositionally biased region" description="Polar residues" evidence="1">
    <location>
        <begin position="692"/>
        <end position="737"/>
    </location>
</feature>
<feature type="region of interest" description="Disordered" evidence="1">
    <location>
        <begin position="573"/>
        <end position="600"/>
    </location>
</feature>